<evidence type="ECO:0000256" key="6">
    <source>
        <dbReference type="ARBA" id="ARBA00022989"/>
    </source>
</evidence>
<organism evidence="14 15">
    <name type="scientific">Escallonia rubra</name>
    <dbReference type="NCBI Taxonomy" id="112253"/>
    <lineage>
        <taxon>Eukaryota</taxon>
        <taxon>Viridiplantae</taxon>
        <taxon>Streptophyta</taxon>
        <taxon>Embryophyta</taxon>
        <taxon>Tracheophyta</taxon>
        <taxon>Spermatophyta</taxon>
        <taxon>Magnoliopsida</taxon>
        <taxon>eudicotyledons</taxon>
        <taxon>Gunneridae</taxon>
        <taxon>Pentapetalae</taxon>
        <taxon>asterids</taxon>
        <taxon>campanulids</taxon>
        <taxon>Escalloniales</taxon>
        <taxon>Escalloniaceae</taxon>
        <taxon>Escallonia</taxon>
    </lineage>
</organism>
<reference evidence="14" key="1">
    <citation type="submission" date="2022-12" db="EMBL/GenBank/DDBJ databases">
        <title>Draft genome assemblies for two species of Escallonia (Escalloniales).</title>
        <authorList>
            <person name="Chanderbali A."/>
            <person name="Dervinis C."/>
            <person name="Anghel I."/>
            <person name="Soltis D."/>
            <person name="Soltis P."/>
            <person name="Zapata F."/>
        </authorList>
    </citation>
    <scope>NUCLEOTIDE SEQUENCE</scope>
    <source>
        <strain evidence="14">UCBG92.1500</strain>
        <tissue evidence="14">Leaf</tissue>
    </source>
</reference>
<keyword evidence="3 11" id="KW-0349">Heme</keyword>
<name>A0AA88UDV0_9ASTE</name>
<dbReference type="EMBL" id="JAVXUO010001587">
    <property type="protein sequence ID" value="KAK2980835.1"/>
    <property type="molecule type" value="Genomic_DNA"/>
</dbReference>
<keyword evidence="5 11" id="KW-0479">Metal-binding</keyword>
<dbReference type="PANTHER" id="PTHR24282:SF273">
    <property type="entry name" value="CYTOCHROME P450 CYP72A219-LIKE"/>
    <property type="match status" value="1"/>
</dbReference>
<evidence type="ECO:0000313" key="15">
    <source>
        <dbReference type="Proteomes" id="UP001187471"/>
    </source>
</evidence>
<evidence type="ECO:0000256" key="5">
    <source>
        <dbReference type="ARBA" id="ARBA00022723"/>
    </source>
</evidence>
<dbReference type="InterPro" id="IPR001128">
    <property type="entry name" value="Cyt_P450"/>
</dbReference>
<dbReference type="InterPro" id="IPR050665">
    <property type="entry name" value="Cytochrome_P450_Monooxygen"/>
</dbReference>
<dbReference type="InterPro" id="IPR036396">
    <property type="entry name" value="Cyt_P450_sf"/>
</dbReference>
<evidence type="ECO:0000256" key="10">
    <source>
        <dbReference type="ARBA" id="ARBA00023136"/>
    </source>
</evidence>
<evidence type="ECO:0000256" key="11">
    <source>
        <dbReference type="PIRSR" id="PIRSR602401-1"/>
    </source>
</evidence>
<keyword evidence="7 12" id="KW-0560">Oxidoreductase</keyword>
<feature type="transmembrane region" description="Helical" evidence="13">
    <location>
        <begin position="6"/>
        <end position="30"/>
    </location>
</feature>
<dbReference type="PANTHER" id="PTHR24282">
    <property type="entry name" value="CYTOCHROME P450 FAMILY MEMBER"/>
    <property type="match status" value="1"/>
</dbReference>
<evidence type="ECO:0000256" key="7">
    <source>
        <dbReference type="ARBA" id="ARBA00023002"/>
    </source>
</evidence>
<dbReference type="Gene3D" id="1.10.630.10">
    <property type="entry name" value="Cytochrome P450"/>
    <property type="match status" value="1"/>
</dbReference>
<dbReference type="Pfam" id="PF00067">
    <property type="entry name" value="p450"/>
    <property type="match status" value="1"/>
</dbReference>
<dbReference type="PROSITE" id="PS00086">
    <property type="entry name" value="CYTOCHROME_P450"/>
    <property type="match status" value="1"/>
</dbReference>
<keyword evidence="9 12" id="KW-0503">Monooxygenase</keyword>
<proteinExistence type="inferred from homology"/>
<keyword evidence="4 13" id="KW-0812">Transmembrane</keyword>
<gene>
    <name evidence="14" type="ORF">RJ640_020487</name>
</gene>
<dbReference type="CDD" id="cd20642">
    <property type="entry name" value="CYP72"/>
    <property type="match status" value="1"/>
</dbReference>
<dbReference type="PRINTS" id="PR00385">
    <property type="entry name" value="P450"/>
</dbReference>
<dbReference type="PRINTS" id="PR00463">
    <property type="entry name" value="EP450I"/>
</dbReference>
<comment type="similarity">
    <text evidence="2 12">Belongs to the cytochrome P450 family.</text>
</comment>
<accession>A0AA88UDV0</accession>
<dbReference type="GO" id="GO:0004497">
    <property type="term" value="F:monooxygenase activity"/>
    <property type="evidence" value="ECO:0007669"/>
    <property type="project" value="UniProtKB-KW"/>
</dbReference>
<evidence type="ECO:0000256" key="13">
    <source>
        <dbReference type="SAM" id="Phobius"/>
    </source>
</evidence>
<evidence type="ECO:0000256" key="2">
    <source>
        <dbReference type="ARBA" id="ARBA00010617"/>
    </source>
</evidence>
<dbReference type="InterPro" id="IPR017972">
    <property type="entry name" value="Cyt_P450_CS"/>
</dbReference>
<comment type="caution">
    <text evidence="14">The sequence shown here is derived from an EMBL/GenBank/DDBJ whole genome shotgun (WGS) entry which is preliminary data.</text>
</comment>
<evidence type="ECO:0008006" key="16">
    <source>
        <dbReference type="Google" id="ProtNLM"/>
    </source>
</evidence>
<dbReference type="SUPFAM" id="SSF48264">
    <property type="entry name" value="Cytochrome P450"/>
    <property type="match status" value="1"/>
</dbReference>
<evidence type="ECO:0000256" key="9">
    <source>
        <dbReference type="ARBA" id="ARBA00023033"/>
    </source>
</evidence>
<keyword evidence="8 11" id="KW-0408">Iron</keyword>
<keyword evidence="6 13" id="KW-1133">Transmembrane helix</keyword>
<dbReference type="FunFam" id="1.10.630.10:FF:000029">
    <property type="entry name" value="Cytochrome P450 734A1"/>
    <property type="match status" value="1"/>
</dbReference>
<evidence type="ECO:0000256" key="1">
    <source>
        <dbReference type="ARBA" id="ARBA00004370"/>
    </source>
</evidence>
<dbReference type="GO" id="GO:0005506">
    <property type="term" value="F:iron ion binding"/>
    <property type="evidence" value="ECO:0007669"/>
    <property type="project" value="InterPro"/>
</dbReference>
<comment type="subcellular location">
    <subcellularLocation>
        <location evidence="1">Membrane</location>
    </subcellularLocation>
</comment>
<feature type="binding site" description="axial binding residue" evidence="11">
    <location>
        <position position="460"/>
    </location>
    <ligand>
        <name>heme</name>
        <dbReference type="ChEBI" id="CHEBI:30413"/>
    </ligand>
    <ligandPart>
        <name>Fe</name>
        <dbReference type="ChEBI" id="CHEBI:18248"/>
    </ligandPart>
</feature>
<dbReference type="GO" id="GO:0016705">
    <property type="term" value="F:oxidoreductase activity, acting on paired donors, with incorporation or reduction of molecular oxygen"/>
    <property type="evidence" value="ECO:0007669"/>
    <property type="project" value="InterPro"/>
</dbReference>
<keyword evidence="15" id="KW-1185">Reference proteome</keyword>
<dbReference type="GO" id="GO:0016020">
    <property type="term" value="C:membrane"/>
    <property type="evidence" value="ECO:0007669"/>
    <property type="project" value="UniProtKB-SubCell"/>
</dbReference>
<dbReference type="Proteomes" id="UP001187471">
    <property type="component" value="Unassembled WGS sequence"/>
</dbReference>
<dbReference type="AlphaFoldDB" id="A0AA88UDV0"/>
<sequence length="512" mass="58333">MEITSFSVAIPVIFLALATWALKLVKWVWLRPKKLEKSLRDHGLAGNPYRLLIGDLGEYSAFANHTKSETISLSDDIAPHVLPYVHHVIQKYGKNSFMWFGPNPRVNIVEPDLMKEIMSKPNLFRKPPDPLGEIITGGLFTAEGEKWTKHRRIINPAFHLEKLKNMLPEIFLSCRDMIDKWEMLVSARGSAEVDVWPYIEALSGDVISRTAFGSNQEEGNRIFQLQKEQVDLALQLLPIVFIPGWRFIPTKANRRMKEVISELQVLLRGIIRKREKAMEMGEARKDDLLGILMESNFKEIRENGIGLSIEEVIAECKLFYFGGSGTTSSLLVWTMILLCRYPHWQGRAREEVLQVFGNEEPDLDGLNRLKVVTMILHEVLRLYPSATFIFRSLTKDAKLGTMNLPAGVEFTLPILLLHHDFEIWGDDVKEFNPERFSDGVFSATKGKFSYLPFGGGPRICIGQNFSMIEAKMAIATILRRFSFELSPSYAHAPFPLFTLQPQHGAQLILHKL</sequence>
<evidence type="ECO:0000256" key="12">
    <source>
        <dbReference type="RuleBase" id="RU000461"/>
    </source>
</evidence>
<evidence type="ECO:0000256" key="4">
    <source>
        <dbReference type="ARBA" id="ARBA00022692"/>
    </source>
</evidence>
<protein>
    <recommendedName>
        <fullName evidence="16">Cytochrome P450</fullName>
    </recommendedName>
</protein>
<evidence type="ECO:0000313" key="14">
    <source>
        <dbReference type="EMBL" id="KAK2980835.1"/>
    </source>
</evidence>
<dbReference type="InterPro" id="IPR002401">
    <property type="entry name" value="Cyt_P450_E_grp-I"/>
</dbReference>
<evidence type="ECO:0000256" key="8">
    <source>
        <dbReference type="ARBA" id="ARBA00023004"/>
    </source>
</evidence>
<evidence type="ECO:0000256" key="3">
    <source>
        <dbReference type="ARBA" id="ARBA00022617"/>
    </source>
</evidence>
<comment type="cofactor">
    <cofactor evidence="11">
        <name>heme</name>
        <dbReference type="ChEBI" id="CHEBI:30413"/>
    </cofactor>
</comment>
<dbReference type="GO" id="GO:0020037">
    <property type="term" value="F:heme binding"/>
    <property type="evidence" value="ECO:0007669"/>
    <property type="project" value="InterPro"/>
</dbReference>
<keyword evidence="10 13" id="KW-0472">Membrane</keyword>